<accession>D0BND9</accession>
<feature type="domain" description="Gram-positive cocci surface proteins LPxTG" evidence="6">
    <location>
        <begin position="144"/>
        <end position="179"/>
    </location>
</feature>
<sequence>MKPTRITTAEGKVYELVPASTKGNETGDVEAGKTTEVTYVYKEVKENDKNKNLTPNNPAQPAKPGEETPNNPAQPAKQGEETPNNPAQPAKPGEETPNNPAQPAKPGEGTNPATPGTPAEIAEPGKVNPEVATGTTVATKQQELPNTGTGNEVSIFGAAATAIFASLGLLVPGKKRDEE</sequence>
<dbReference type="EMBL" id="ACRF02000002">
    <property type="protein sequence ID" value="EEW92404.1"/>
    <property type="molecule type" value="Genomic_DNA"/>
</dbReference>
<dbReference type="Proteomes" id="UP000002939">
    <property type="component" value="Unassembled WGS sequence"/>
</dbReference>
<keyword evidence="2" id="KW-0964">Secreted</keyword>
<evidence type="ECO:0000313" key="8">
    <source>
        <dbReference type="Proteomes" id="UP000002939"/>
    </source>
</evidence>
<reference evidence="7" key="2">
    <citation type="submission" date="2011-10" db="EMBL/GenBank/DDBJ databases">
        <title>The Genome Sequence of Granulicatella elegans ATCC 700633.</title>
        <authorList>
            <consortium name="The Broad Institute Genome Sequencing Platform"/>
            <consortium name="The Broad Institute Genome Sequencing Center for Infectious Disease"/>
            <person name="Earl A."/>
            <person name="Ward D."/>
            <person name="Feldgarden M."/>
            <person name="Gevers D."/>
            <person name="Sibley C.D."/>
            <person name="Field T.R."/>
            <person name="Grinwis M."/>
            <person name="Eshaghurshan C.S."/>
            <person name="Surette M.G."/>
            <person name="Young S.K."/>
            <person name="Zeng Q."/>
            <person name="Gargeya S."/>
            <person name="Fitzgerald M."/>
            <person name="Haas B."/>
            <person name="Abouelleil A."/>
            <person name="Alvarado L."/>
            <person name="Arachchi H.M."/>
            <person name="Berlin A."/>
            <person name="Brown A."/>
            <person name="Chapman S.B."/>
            <person name="Chen Z."/>
            <person name="Dunbar C."/>
            <person name="Freedman E."/>
            <person name="Gearin G."/>
            <person name="Goldberg J."/>
            <person name="Griggs A."/>
            <person name="Gujja S."/>
            <person name="Heiman D."/>
            <person name="Howarth C."/>
            <person name="Larson L."/>
            <person name="Lui A."/>
            <person name="MacDonald P.J.P."/>
            <person name="Montmayeur A."/>
            <person name="Murphy C."/>
            <person name="Neiman D."/>
            <person name="Pearson M."/>
            <person name="Priest M."/>
            <person name="Roberts A."/>
            <person name="Saif S."/>
            <person name="Shea T."/>
            <person name="Shenoy N."/>
            <person name="Sisk P."/>
            <person name="Stolte C."/>
            <person name="Sykes S."/>
            <person name="Wortman J."/>
            <person name="Nusbaum C."/>
            <person name="Birren B."/>
        </authorList>
    </citation>
    <scope>NUCLEOTIDE SEQUENCE [LARGE SCALE GENOMIC DNA]</scope>
    <source>
        <strain evidence="7">ATCC 700633</strain>
    </source>
</reference>
<dbReference type="NCBIfam" id="TIGR01167">
    <property type="entry name" value="LPXTG_anchor"/>
    <property type="match status" value="1"/>
</dbReference>
<organism evidence="7 8">
    <name type="scientific">Granulicatella elegans ATCC 700633</name>
    <dbReference type="NCBI Taxonomy" id="626369"/>
    <lineage>
        <taxon>Bacteria</taxon>
        <taxon>Bacillati</taxon>
        <taxon>Bacillota</taxon>
        <taxon>Bacilli</taxon>
        <taxon>Lactobacillales</taxon>
        <taxon>Carnobacteriaceae</taxon>
        <taxon>Granulicatella</taxon>
    </lineage>
</organism>
<dbReference type="Pfam" id="PF00746">
    <property type="entry name" value="Gram_pos_anchor"/>
    <property type="match status" value="1"/>
</dbReference>
<dbReference type="eggNOG" id="COG3934">
    <property type="taxonomic scope" value="Bacteria"/>
</dbReference>
<dbReference type="STRING" id="626369.HMPREF0446_01474"/>
<dbReference type="Gene3D" id="3.10.20.320">
    <property type="entry name" value="Putative peptidoglycan bound protein (lpxtg motif)"/>
    <property type="match status" value="1"/>
</dbReference>
<keyword evidence="4" id="KW-0572">Peptidoglycan-anchor</keyword>
<reference evidence="7" key="1">
    <citation type="submission" date="2009-09" db="EMBL/GenBank/DDBJ databases">
        <authorList>
            <consortium name="The Broad Institute Genome Sequencing Platform"/>
            <person name="Ward D."/>
            <person name="Feldgarden M."/>
            <person name="Earl A."/>
            <person name="Young S.K."/>
            <person name="Zeng Q."/>
            <person name="Koehrsen M."/>
            <person name="Alvarado L."/>
            <person name="Berlin A."/>
            <person name="Bochicchio J."/>
            <person name="Borenstein D."/>
            <person name="Chapman S.B."/>
            <person name="Chen Z."/>
            <person name="Engels R."/>
            <person name="Freedman E."/>
            <person name="Gellesch M."/>
            <person name="Goldberg J."/>
            <person name="Griggs A."/>
            <person name="Gujja S."/>
            <person name="Heilman E."/>
            <person name="Heiman D."/>
            <person name="Hepburn T."/>
            <person name="Howarth C."/>
            <person name="Jen D."/>
            <person name="Larson L."/>
            <person name="Lewis B."/>
            <person name="Mehta T."/>
            <person name="Park D."/>
            <person name="Pearson M."/>
            <person name="Roberts A."/>
            <person name="Saif S."/>
            <person name="Shea T."/>
            <person name="Shenoy N."/>
            <person name="Sisk P."/>
            <person name="Stolte C."/>
            <person name="Sykes S."/>
            <person name="Thomson T."/>
            <person name="Walk T."/>
            <person name="White J."/>
            <person name="Yandava C."/>
            <person name="Sibley C.D."/>
            <person name="Field T.R."/>
            <person name="Grinwis M."/>
            <person name="Eshaghurshan C.S."/>
            <person name="Surette M.G."/>
            <person name="Haas B."/>
            <person name="Nusbaum C."/>
            <person name="Birren B."/>
        </authorList>
    </citation>
    <scope>NUCLEOTIDE SEQUENCE [LARGE SCALE GENOMIC DNA]</scope>
    <source>
        <strain evidence="7">ATCC 700633</strain>
    </source>
</reference>
<dbReference type="InterPro" id="IPR019931">
    <property type="entry name" value="LPXTG_anchor"/>
</dbReference>
<dbReference type="AlphaFoldDB" id="D0BND9"/>
<evidence type="ECO:0000256" key="4">
    <source>
        <dbReference type="ARBA" id="ARBA00023088"/>
    </source>
</evidence>
<evidence type="ECO:0000259" key="6">
    <source>
        <dbReference type="PROSITE" id="PS50847"/>
    </source>
</evidence>
<proteinExistence type="predicted"/>
<feature type="compositionally biased region" description="Basic and acidic residues" evidence="5">
    <location>
        <begin position="42"/>
        <end position="51"/>
    </location>
</feature>
<keyword evidence="8" id="KW-1185">Reference proteome</keyword>
<keyword evidence="3" id="KW-0732">Signal</keyword>
<evidence type="ECO:0000256" key="5">
    <source>
        <dbReference type="SAM" id="MobiDB-lite"/>
    </source>
</evidence>
<gene>
    <name evidence="7" type="ORF">HMPREF0446_01474</name>
</gene>
<feature type="region of interest" description="Disordered" evidence="5">
    <location>
        <begin position="42"/>
        <end position="148"/>
    </location>
</feature>
<evidence type="ECO:0000313" key="7">
    <source>
        <dbReference type="EMBL" id="EEW92404.1"/>
    </source>
</evidence>
<evidence type="ECO:0000256" key="1">
    <source>
        <dbReference type="ARBA" id="ARBA00022512"/>
    </source>
</evidence>
<dbReference type="PROSITE" id="PS50847">
    <property type="entry name" value="GRAM_POS_ANCHORING"/>
    <property type="match status" value="1"/>
</dbReference>
<keyword evidence="1" id="KW-0134">Cell wall</keyword>
<feature type="compositionally biased region" description="Polar residues" evidence="5">
    <location>
        <begin position="133"/>
        <end position="148"/>
    </location>
</feature>
<evidence type="ECO:0000256" key="2">
    <source>
        <dbReference type="ARBA" id="ARBA00022525"/>
    </source>
</evidence>
<evidence type="ECO:0000256" key="3">
    <source>
        <dbReference type="ARBA" id="ARBA00022729"/>
    </source>
</evidence>
<dbReference type="HOGENOM" id="CLU_1501462_0_0_9"/>
<comment type="caution">
    <text evidence="7">The sequence shown here is derived from an EMBL/GenBank/DDBJ whole genome shotgun (WGS) entry which is preliminary data.</text>
</comment>
<protein>
    <submittedName>
        <fullName evidence="7">LPXTG-domain-containing protein cell wall anchor domain</fullName>
    </submittedName>
</protein>
<name>D0BND9_9LACT</name>